<evidence type="ECO:0000256" key="1">
    <source>
        <dbReference type="SAM" id="SignalP"/>
    </source>
</evidence>
<name>A0A8J5GBU8_ZINOF</name>
<dbReference type="AlphaFoldDB" id="A0A8J5GBU8"/>
<accession>A0A8J5GBU8</accession>
<evidence type="ECO:0000313" key="3">
    <source>
        <dbReference type="Proteomes" id="UP000734854"/>
    </source>
</evidence>
<keyword evidence="1" id="KW-0732">Signal</keyword>
<comment type="caution">
    <text evidence="2">The sequence shown here is derived from an EMBL/GenBank/DDBJ whole genome shotgun (WGS) entry which is preliminary data.</text>
</comment>
<dbReference type="Proteomes" id="UP000734854">
    <property type="component" value="Unassembled WGS sequence"/>
</dbReference>
<feature type="signal peptide" evidence="1">
    <location>
        <begin position="1"/>
        <end position="17"/>
    </location>
</feature>
<keyword evidence="3" id="KW-1185">Reference proteome</keyword>
<reference evidence="2 3" key="1">
    <citation type="submission" date="2020-08" db="EMBL/GenBank/DDBJ databases">
        <title>Plant Genome Project.</title>
        <authorList>
            <person name="Zhang R.-G."/>
        </authorList>
    </citation>
    <scope>NUCLEOTIDE SEQUENCE [LARGE SCALE GENOMIC DNA]</scope>
    <source>
        <tissue evidence="2">Rhizome</tissue>
    </source>
</reference>
<dbReference type="EMBL" id="JACMSC010000010">
    <property type="protein sequence ID" value="KAG6503026.1"/>
    <property type="molecule type" value="Genomic_DNA"/>
</dbReference>
<evidence type="ECO:0000313" key="2">
    <source>
        <dbReference type="EMBL" id="KAG6503026.1"/>
    </source>
</evidence>
<organism evidence="2 3">
    <name type="scientific">Zingiber officinale</name>
    <name type="common">Ginger</name>
    <name type="synonym">Amomum zingiber</name>
    <dbReference type="NCBI Taxonomy" id="94328"/>
    <lineage>
        <taxon>Eukaryota</taxon>
        <taxon>Viridiplantae</taxon>
        <taxon>Streptophyta</taxon>
        <taxon>Embryophyta</taxon>
        <taxon>Tracheophyta</taxon>
        <taxon>Spermatophyta</taxon>
        <taxon>Magnoliopsida</taxon>
        <taxon>Liliopsida</taxon>
        <taxon>Zingiberales</taxon>
        <taxon>Zingiberaceae</taxon>
        <taxon>Zingiber</taxon>
    </lineage>
</organism>
<protein>
    <submittedName>
        <fullName evidence="2">Uncharacterized protein</fullName>
    </submittedName>
</protein>
<sequence length="248" mass="27141">MPAKVLLPYLLLSSVTASHTFLSPRVVPVATANTGQKAADHLTVVTPDVLCLLHREDRFKDREFGALAVGHRFLVPIGCYYLLSKRKQVATANTGRKAADHLTVVTPDVLCLLHREDRFKDREFGALAVGHRFLVPIGCYYLLSKRKQQLTFAGSNKTLCGSTIKAVNRGKPKCPNSSSSSLVRTTTDATSFSSPLITEVGFATKLSEFPSLAWVVFGQEQGGTVLSHAAQPCVTKHRRGCRLLEAHR</sequence>
<feature type="chain" id="PRO_5035274300" evidence="1">
    <location>
        <begin position="18"/>
        <end position="248"/>
    </location>
</feature>
<gene>
    <name evidence="2" type="ORF">ZIOFF_035315</name>
</gene>
<proteinExistence type="predicted"/>